<protein>
    <submittedName>
        <fullName evidence="1">Uncharacterized protein</fullName>
    </submittedName>
</protein>
<evidence type="ECO:0000313" key="1">
    <source>
        <dbReference type="EMBL" id="OXU24346.1"/>
    </source>
</evidence>
<gene>
    <name evidence="1" type="ORF">TSAR_004587</name>
</gene>
<dbReference type="AlphaFoldDB" id="A0A232F0P9"/>
<dbReference type="OrthoDB" id="7653744at2759"/>
<accession>A0A232F0P9</accession>
<proteinExistence type="predicted"/>
<dbReference type="EMBL" id="NNAY01001328">
    <property type="protein sequence ID" value="OXU24346.1"/>
    <property type="molecule type" value="Genomic_DNA"/>
</dbReference>
<dbReference type="STRING" id="543379.A0A232F0P9"/>
<keyword evidence="2" id="KW-1185">Reference proteome</keyword>
<name>A0A232F0P9_9HYME</name>
<sequence>MSFDIAVKCIDRVGVMSKEDGVVRELYDTLEKLHYPEVAQIPYEKFETTILTGTKRIDLLHWLLLESPGFNAASLNKFKDNLTLDEKLVRCYSHIGLSSDENILLGKCPIDKQLQFLSLLIIFIKSIHLSGDASQKTDKDAKNDLLKSDINKSDLNIKSSIDNENKTISNCKAESFDISQCLSNEKLTNKISTEGLKWNVKESIENLKKMKTEHFDSIMQKFNSSFEEVIALPTDDSHQDIFESCNNISTGLQQIHSAFTSVDKTLSSEAKIKNQPIPEMFTSKIKPLTQAIKANLVLIEQGKKGNVSNLDNLKPYSGNITYGMTLTTESCN</sequence>
<evidence type="ECO:0000313" key="2">
    <source>
        <dbReference type="Proteomes" id="UP000215335"/>
    </source>
</evidence>
<comment type="caution">
    <text evidence="1">The sequence shown here is derived from an EMBL/GenBank/DDBJ whole genome shotgun (WGS) entry which is preliminary data.</text>
</comment>
<dbReference type="Proteomes" id="UP000215335">
    <property type="component" value="Unassembled WGS sequence"/>
</dbReference>
<organism evidence="1 2">
    <name type="scientific">Trichomalopsis sarcophagae</name>
    <dbReference type="NCBI Taxonomy" id="543379"/>
    <lineage>
        <taxon>Eukaryota</taxon>
        <taxon>Metazoa</taxon>
        <taxon>Ecdysozoa</taxon>
        <taxon>Arthropoda</taxon>
        <taxon>Hexapoda</taxon>
        <taxon>Insecta</taxon>
        <taxon>Pterygota</taxon>
        <taxon>Neoptera</taxon>
        <taxon>Endopterygota</taxon>
        <taxon>Hymenoptera</taxon>
        <taxon>Apocrita</taxon>
        <taxon>Proctotrupomorpha</taxon>
        <taxon>Chalcidoidea</taxon>
        <taxon>Pteromalidae</taxon>
        <taxon>Pteromalinae</taxon>
        <taxon>Trichomalopsis</taxon>
    </lineage>
</organism>
<reference evidence="1 2" key="1">
    <citation type="journal article" date="2017" name="Curr. Biol.">
        <title>The Evolution of Venom by Co-option of Single-Copy Genes.</title>
        <authorList>
            <person name="Martinson E.O."/>
            <person name="Mrinalini"/>
            <person name="Kelkar Y.D."/>
            <person name="Chang C.H."/>
            <person name="Werren J.H."/>
        </authorList>
    </citation>
    <scope>NUCLEOTIDE SEQUENCE [LARGE SCALE GENOMIC DNA]</scope>
    <source>
        <strain evidence="1 2">Alberta</strain>
        <tissue evidence="1">Whole body</tissue>
    </source>
</reference>